<feature type="compositionally biased region" description="Polar residues" evidence="1">
    <location>
        <begin position="148"/>
        <end position="162"/>
    </location>
</feature>
<evidence type="ECO:0000313" key="2">
    <source>
        <dbReference type="EMBL" id="KEY71666.1"/>
    </source>
</evidence>
<organism evidence="2 3">
    <name type="scientific">Stachybotrys chartarum (strain CBS 109288 / IBT 7711)</name>
    <name type="common">Toxic black mold</name>
    <name type="synonym">Stilbospora chartarum</name>
    <dbReference type="NCBI Taxonomy" id="1280523"/>
    <lineage>
        <taxon>Eukaryota</taxon>
        <taxon>Fungi</taxon>
        <taxon>Dikarya</taxon>
        <taxon>Ascomycota</taxon>
        <taxon>Pezizomycotina</taxon>
        <taxon>Sordariomycetes</taxon>
        <taxon>Hypocreomycetidae</taxon>
        <taxon>Hypocreales</taxon>
        <taxon>Stachybotryaceae</taxon>
        <taxon>Stachybotrys</taxon>
    </lineage>
</organism>
<evidence type="ECO:0000256" key="1">
    <source>
        <dbReference type="SAM" id="MobiDB-lite"/>
    </source>
</evidence>
<proteinExistence type="predicted"/>
<reference evidence="2 3" key="1">
    <citation type="journal article" date="2014" name="BMC Genomics">
        <title>Comparative genome sequencing reveals chemotype-specific gene clusters in the toxigenic black mold Stachybotrys.</title>
        <authorList>
            <person name="Semeiks J."/>
            <person name="Borek D."/>
            <person name="Otwinowski Z."/>
            <person name="Grishin N.V."/>
        </authorList>
    </citation>
    <scope>NUCLEOTIDE SEQUENCE [LARGE SCALE GENOMIC DNA]</scope>
    <source>
        <strain evidence="3">CBS 109288 / IBT 7711</strain>
    </source>
</reference>
<dbReference type="HOGENOM" id="CLU_860993_0_0_1"/>
<dbReference type="CDD" id="cd00024">
    <property type="entry name" value="CD_CSD"/>
    <property type="match status" value="1"/>
</dbReference>
<protein>
    <recommendedName>
        <fullName evidence="4">Chromo domain-containing protein</fullName>
    </recommendedName>
</protein>
<feature type="region of interest" description="Disordered" evidence="1">
    <location>
        <begin position="141"/>
        <end position="170"/>
    </location>
</feature>
<feature type="compositionally biased region" description="Basic and acidic residues" evidence="1">
    <location>
        <begin position="86"/>
        <end position="96"/>
    </location>
</feature>
<feature type="compositionally biased region" description="Polar residues" evidence="1">
    <location>
        <begin position="67"/>
        <end position="84"/>
    </location>
</feature>
<dbReference type="EMBL" id="KL648212">
    <property type="protein sequence ID" value="KEY71666.1"/>
    <property type="molecule type" value="Genomic_DNA"/>
</dbReference>
<evidence type="ECO:0000313" key="3">
    <source>
        <dbReference type="Proteomes" id="UP000028045"/>
    </source>
</evidence>
<evidence type="ECO:0008006" key="4">
    <source>
        <dbReference type="Google" id="ProtNLM"/>
    </source>
</evidence>
<feature type="region of interest" description="Disordered" evidence="1">
    <location>
        <begin position="1"/>
        <end position="108"/>
    </location>
</feature>
<dbReference type="AlphaFoldDB" id="A0A084B287"/>
<name>A0A084B287_STACB</name>
<feature type="compositionally biased region" description="Polar residues" evidence="1">
    <location>
        <begin position="1"/>
        <end position="42"/>
    </location>
</feature>
<keyword evidence="3" id="KW-1185">Reference proteome</keyword>
<dbReference type="Proteomes" id="UP000028045">
    <property type="component" value="Unassembled WGS sequence"/>
</dbReference>
<gene>
    <name evidence="2" type="ORF">S7711_11446</name>
</gene>
<sequence>MESPQQLDVGSNLGSTQESTPSIIPTATSLEQTETSGDSPRGNSVPPVPPKVNILSGSETANEKTIDQSYDTSEISTRRPSTPQEPRVEPIDKLPTDDVSIPSAQTSGRASPDVILLSVQPRWKGKGPKVRYGFNDSRRVIAKPGCTHSPNKGRNSTAQQSAEPPGEKEDTESCIWVLNSVINPSPKRNQETLKAFSMPVDWEIENIIGSELINNCTHYLVCWKPTVVPECQIDFIRTQGDIDGELREDAVIHGMLHYLVRWKPSLVPEHEIDAAELVRDFEAMVPCALI</sequence>
<accession>A0A084B287</accession>